<feature type="signal peptide" evidence="1">
    <location>
        <begin position="1"/>
        <end position="18"/>
    </location>
</feature>
<keyword evidence="3" id="KW-1185">Reference proteome</keyword>
<feature type="chain" id="PRO_5012620689" description="Secreted protein" evidence="1">
    <location>
        <begin position="19"/>
        <end position="85"/>
    </location>
</feature>
<proteinExistence type="predicted"/>
<protein>
    <recommendedName>
        <fullName evidence="4">Secreted protein</fullName>
    </recommendedName>
</protein>
<evidence type="ECO:0000313" key="3">
    <source>
        <dbReference type="Proteomes" id="UP000215127"/>
    </source>
</evidence>
<dbReference type="EMBL" id="LT853695">
    <property type="protein sequence ID" value="SMQ49799.1"/>
    <property type="molecule type" value="Genomic_DNA"/>
</dbReference>
<accession>A0A1X7RQW8</accession>
<sequence>MQIFRLSIILALTSTVAAFFQCVKCDPHAAGDCQANPWGTCSGNAPEDTGYWSCIQDKPCYTPDFNDLHDCTPHYGDPGQHADCT</sequence>
<keyword evidence="1" id="KW-0732">Signal</keyword>
<evidence type="ECO:0000313" key="2">
    <source>
        <dbReference type="EMBL" id="SMQ49799.1"/>
    </source>
</evidence>
<dbReference type="Proteomes" id="UP000215127">
    <property type="component" value="Chromosome 4"/>
</dbReference>
<dbReference type="AlphaFoldDB" id="A0A1X7RQW8"/>
<evidence type="ECO:0008006" key="4">
    <source>
        <dbReference type="Google" id="ProtNLM"/>
    </source>
</evidence>
<reference evidence="2 3" key="1">
    <citation type="submission" date="2016-06" db="EMBL/GenBank/DDBJ databases">
        <authorList>
            <person name="Kjaerup R.B."/>
            <person name="Dalgaard T.S."/>
            <person name="Juul-Madsen H.R."/>
        </authorList>
    </citation>
    <scope>NUCLEOTIDE SEQUENCE [LARGE SCALE GENOMIC DNA]</scope>
</reference>
<evidence type="ECO:0000256" key="1">
    <source>
        <dbReference type="SAM" id="SignalP"/>
    </source>
</evidence>
<organism evidence="2 3">
    <name type="scientific">Zymoseptoria tritici (strain ST99CH_3D7)</name>
    <dbReference type="NCBI Taxonomy" id="1276538"/>
    <lineage>
        <taxon>Eukaryota</taxon>
        <taxon>Fungi</taxon>
        <taxon>Dikarya</taxon>
        <taxon>Ascomycota</taxon>
        <taxon>Pezizomycotina</taxon>
        <taxon>Dothideomycetes</taxon>
        <taxon>Dothideomycetidae</taxon>
        <taxon>Mycosphaerellales</taxon>
        <taxon>Mycosphaerellaceae</taxon>
        <taxon>Zymoseptoria</taxon>
    </lineage>
</organism>
<gene>
    <name evidence="2" type="ORF">ZT3D7_G4950</name>
</gene>
<name>A0A1X7RQW8_ZYMT9</name>